<protein>
    <submittedName>
        <fullName evidence="3">Uncharacterized protein</fullName>
    </submittedName>
</protein>
<dbReference type="AlphaFoldDB" id="A0AAD2JVW0"/>
<dbReference type="Proteomes" id="UP001295794">
    <property type="component" value="Unassembled WGS sequence"/>
</dbReference>
<feature type="compositionally biased region" description="Polar residues" evidence="1">
    <location>
        <begin position="243"/>
        <end position="252"/>
    </location>
</feature>
<evidence type="ECO:0000256" key="1">
    <source>
        <dbReference type="SAM" id="MobiDB-lite"/>
    </source>
</evidence>
<evidence type="ECO:0000313" key="4">
    <source>
        <dbReference type="Proteomes" id="UP001295794"/>
    </source>
</evidence>
<accession>A0AAD2JVW0</accession>
<feature type="region of interest" description="Disordered" evidence="1">
    <location>
        <begin position="45"/>
        <end position="295"/>
    </location>
</feature>
<name>A0AAD2JVW0_9AGAR</name>
<keyword evidence="2" id="KW-1133">Transmembrane helix</keyword>
<feature type="transmembrane region" description="Helical" evidence="2">
    <location>
        <begin position="12"/>
        <end position="37"/>
    </location>
</feature>
<feature type="compositionally biased region" description="Low complexity" evidence="1">
    <location>
        <begin position="222"/>
        <end position="233"/>
    </location>
</feature>
<reference evidence="3" key="1">
    <citation type="submission" date="2023-11" db="EMBL/GenBank/DDBJ databases">
        <authorList>
            <person name="De Vega J J."/>
            <person name="De Vega J J."/>
        </authorList>
    </citation>
    <scope>NUCLEOTIDE SEQUENCE</scope>
</reference>
<keyword evidence="2" id="KW-0472">Membrane</keyword>
<feature type="compositionally biased region" description="Basic and acidic residues" evidence="1">
    <location>
        <begin position="96"/>
        <end position="105"/>
    </location>
</feature>
<feature type="compositionally biased region" description="Low complexity" evidence="1">
    <location>
        <begin position="74"/>
        <end position="92"/>
    </location>
</feature>
<gene>
    <name evidence="3" type="ORF">MYCIT1_LOCUS5272</name>
</gene>
<sequence length="307" mass="32979">MDIRSRGTFLTSAGFIIASVGFTLSVLSTLLRMLLFFHRPVLDAQSHPYPIRKPSARRKHPATDSRSTPKDLETTMSGASNGSSSESGSSTTPDDQSGKGKDECQRTTSKAARRTGRRRSDSTPTSPAPWASTHDSSAPVTRRKSVDRSAAGTARMSDSGARAEKKVRRSPSMPGAGPKEHAEGRRSTPPARSKSQVFAPFLPRRRSHIAMDTAASEHEPSARTSNESSSDSSPPRPALVPKRSQTLRTQPYQAPYFFPMPGSAEARPLPRRRRTLPVNDLSAEGADAVPPVPPLPAAYLSVPGTAS</sequence>
<comment type="caution">
    <text evidence="3">The sequence shown here is derived from an EMBL/GenBank/DDBJ whole genome shotgun (WGS) entry which is preliminary data.</text>
</comment>
<feature type="compositionally biased region" description="Basic and acidic residues" evidence="1">
    <location>
        <begin position="61"/>
        <end position="73"/>
    </location>
</feature>
<evidence type="ECO:0000256" key="2">
    <source>
        <dbReference type="SAM" id="Phobius"/>
    </source>
</evidence>
<keyword evidence="2" id="KW-0812">Transmembrane</keyword>
<organism evidence="3 4">
    <name type="scientific">Mycena citricolor</name>
    <dbReference type="NCBI Taxonomy" id="2018698"/>
    <lineage>
        <taxon>Eukaryota</taxon>
        <taxon>Fungi</taxon>
        <taxon>Dikarya</taxon>
        <taxon>Basidiomycota</taxon>
        <taxon>Agaricomycotina</taxon>
        <taxon>Agaricomycetes</taxon>
        <taxon>Agaricomycetidae</taxon>
        <taxon>Agaricales</taxon>
        <taxon>Marasmiineae</taxon>
        <taxon>Mycenaceae</taxon>
        <taxon>Mycena</taxon>
    </lineage>
</organism>
<keyword evidence="4" id="KW-1185">Reference proteome</keyword>
<proteinExistence type="predicted"/>
<evidence type="ECO:0000313" key="3">
    <source>
        <dbReference type="EMBL" id="CAK5264791.1"/>
    </source>
</evidence>
<dbReference type="EMBL" id="CAVNYO010000071">
    <property type="protein sequence ID" value="CAK5264791.1"/>
    <property type="molecule type" value="Genomic_DNA"/>
</dbReference>